<evidence type="ECO:0000256" key="1">
    <source>
        <dbReference type="SAM" id="MobiDB-lite"/>
    </source>
</evidence>
<dbReference type="OrthoDB" id="4070623at2"/>
<reference evidence="2 4" key="1">
    <citation type="submission" date="2019-03" db="EMBL/GenBank/DDBJ databases">
        <title>Pragia sp. nov. isolated from the gut tract of Carduelis flavirostris.</title>
        <authorList>
            <person name="Ge Y."/>
        </authorList>
    </citation>
    <scope>NUCLEOTIDE SEQUENCE [LARGE SCALE GENOMIC DNA]</scope>
    <source>
        <strain evidence="2 4">CF-458</strain>
    </source>
</reference>
<dbReference type="EMBL" id="CP034752">
    <property type="protein sequence ID" value="QBH95776.1"/>
    <property type="molecule type" value="Genomic_DNA"/>
</dbReference>
<evidence type="ECO:0000313" key="2">
    <source>
        <dbReference type="EMBL" id="QBH95776.1"/>
    </source>
</evidence>
<sequence length="379" mass="41794">MEVIKNNVPVSDFRLLYEKKDISSELAAYLISITYTDFLSGQADELSIALENIDGRWYGEWYPGQGDELTFELGWLGEERRQIGVFEINDIDFQFSPSTVTITAQAVGIKNSVRTKTARAYEKMTLDKIAKQIADRQGLTLVGAIEPIALDRLTQQESDIEFLKKLADEYDYAFKIEGSKLIFHAISELLRLSSVATFKLTDISGGHIRDQIKQVPKAVEVKSHDPAKNKTVTYDVKNGEMTAKDSSVSKSTTSADTIKTSTRSTSPEVATAKAQAELAKANRERTGGNIDLMGNPNYLSGNSITLEAGGELNGDYLIQSAQHQLDRSGGWNTALDICRIREADIVTVKADKSKSTSSTSTPKKKVVIYDVKNGQMGKK</sequence>
<name>A0A411WI36_9GAMM</name>
<gene>
    <name evidence="2" type="ORF">EKN56_04795</name>
    <name evidence="3" type="ORF">EKN56_06295</name>
</gene>
<feature type="region of interest" description="Disordered" evidence="1">
    <location>
        <begin position="245"/>
        <end position="270"/>
    </location>
</feature>
<proteinExistence type="predicted"/>
<dbReference type="Proteomes" id="UP000293154">
    <property type="component" value="Chromosome"/>
</dbReference>
<dbReference type="EMBL" id="CP034752">
    <property type="protein sequence ID" value="QBH96041.1"/>
    <property type="molecule type" value="Genomic_DNA"/>
</dbReference>
<accession>A0A411WI36</accession>
<keyword evidence="4" id="KW-1185">Reference proteome</keyword>
<dbReference type="AlphaFoldDB" id="A0A411WI36"/>
<dbReference type="KEGG" id="prag:EKN56_04795"/>
<dbReference type="PANTHER" id="PTHR35862:SF1">
    <property type="entry name" value="FELS-2 PROPHAGE PROTEIN"/>
    <property type="match status" value="1"/>
</dbReference>
<evidence type="ECO:0000313" key="3">
    <source>
        <dbReference type="EMBL" id="QBH96041.1"/>
    </source>
</evidence>
<dbReference type="RefSeq" id="WP_130590763.1">
    <property type="nucleotide sequence ID" value="NZ_CP034752.1"/>
</dbReference>
<protein>
    <submittedName>
        <fullName evidence="2">Late control protein D</fullName>
    </submittedName>
</protein>
<dbReference type="PANTHER" id="PTHR35862">
    <property type="entry name" value="FELS-2 PROPHAGE PROTEIN"/>
    <property type="match status" value="1"/>
</dbReference>
<dbReference type="InterPro" id="IPR052726">
    <property type="entry name" value="Phage_Baseplate_Hub"/>
</dbReference>
<dbReference type="SUPFAM" id="SSF69279">
    <property type="entry name" value="Phage tail proteins"/>
    <property type="match status" value="1"/>
</dbReference>
<feature type="compositionally biased region" description="Polar residues" evidence="1">
    <location>
        <begin position="245"/>
        <end position="268"/>
    </location>
</feature>
<evidence type="ECO:0000313" key="4">
    <source>
        <dbReference type="Proteomes" id="UP000293154"/>
    </source>
</evidence>
<dbReference type="KEGG" id="prag:EKN56_06295"/>
<organism evidence="2 4">
    <name type="scientific">Limnobaculum zhutongyuii</name>
    <dbReference type="NCBI Taxonomy" id="2498113"/>
    <lineage>
        <taxon>Bacteria</taxon>
        <taxon>Pseudomonadati</taxon>
        <taxon>Pseudomonadota</taxon>
        <taxon>Gammaproteobacteria</taxon>
        <taxon>Enterobacterales</taxon>
        <taxon>Budviciaceae</taxon>
        <taxon>Limnobaculum</taxon>
    </lineage>
</organism>